<reference evidence="1" key="1">
    <citation type="submission" date="2024-07" db="EMBL/GenBank/DDBJ databases">
        <authorList>
            <person name="Yu S.T."/>
        </authorList>
    </citation>
    <scope>NUCLEOTIDE SEQUENCE</scope>
    <source>
        <strain evidence="1">R44</strain>
    </source>
</reference>
<protein>
    <submittedName>
        <fullName evidence="1">Uncharacterized protein</fullName>
    </submittedName>
</protein>
<gene>
    <name evidence="1" type="ORF">AB5J54_30300</name>
</gene>
<dbReference type="EMBL" id="CP163444">
    <property type="protein sequence ID" value="XDQ74549.1"/>
    <property type="molecule type" value="Genomic_DNA"/>
</dbReference>
<name>A0AB39T5G0_9ACTN</name>
<sequence>MNDFLWRLAHTHVWSKKRPPRTLHELTGEYYAPVHWRRLVSRPGWFIAFVRYDKREGA</sequence>
<evidence type="ECO:0000313" key="1">
    <source>
        <dbReference type="EMBL" id="XDQ74549.1"/>
    </source>
</evidence>
<organism evidence="1">
    <name type="scientific">Streptomyces sp. R44</name>
    <dbReference type="NCBI Taxonomy" id="3238633"/>
    <lineage>
        <taxon>Bacteria</taxon>
        <taxon>Bacillati</taxon>
        <taxon>Actinomycetota</taxon>
        <taxon>Actinomycetes</taxon>
        <taxon>Kitasatosporales</taxon>
        <taxon>Streptomycetaceae</taxon>
        <taxon>Streptomyces</taxon>
    </lineage>
</organism>
<dbReference type="RefSeq" id="WP_369147072.1">
    <property type="nucleotide sequence ID" value="NZ_CP163444.1"/>
</dbReference>
<dbReference type="AlphaFoldDB" id="A0AB39T5G0"/>
<accession>A0AB39T5G0</accession>
<proteinExistence type="predicted"/>